<gene>
    <name evidence="2" type="ORF">C8A05DRAFT_19485</name>
</gene>
<dbReference type="PANTHER" id="PTHR42812">
    <property type="entry name" value="BETA-XYLOSIDASE"/>
    <property type="match status" value="1"/>
</dbReference>
<dbReference type="Pfam" id="PF17851">
    <property type="entry name" value="GH43_C2"/>
    <property type="match status" value="1"/>
</dbReference>
<sequence length="225" mass="24399">SHLTHWRFPHAASYTPSPASHPHTLRLTPSRLNLTALNGNYAGPSGQTFVARRQQHTLFTFSATLDFTPEKEGEEAGVTAFLTQNHHLDIGVVLLPRGSAGTFPSLPGLATEGGKEGELVPHVRFRGESYVPVPKAVAYALPKGWIGGKLVLEVRAGNASHYVFGVGPEGRRSERREVMVVGNEGVSWGFTGTLLGIYATTNGGNGSTPAYFSDWRYTPIEQFRD</sequence>
<dbReference type="AlphaFoldDB" id="A0AAN6MBS1"/>
<dbReference type="PANTHER" id="PTHR42812:SF17">
    <property type="entry name" value="BETA-XYLOSIDASE C-TERMINAL CONCANAVALIN A-LIKE DOMAIN-CONTAINING PROTEIN-RELATED"/>
    <property type="match status" value="1"/>
</dbReference>
<dbReference type="InterPro" id="IPR041542">
    <property type="entry name" value="GH43_C2"/>
</dbReference>
<evidence type="ECO:0000313" key="3">
    <source>
        <dbReference type="Proteomes" id="UP001303889"/>
    </source>
</evidence>
<organism evidence="2 3">
    <name type="scientific">Staphylotrichum tortipilum</name>
    <dbReference type="NCBI Taxonomy" id="2831512"/>
    <lineage>
        <taxon>Eukaryota</taxon>
        <taxon>Fungi</taxon>
        <taxon>Dikarya</taxon>
        <taxon>Ascomycota</taxon>
        <taxon>Pezizomycotina</taxon>
        <taxon>Sordariomycetes</taxon>
        <taxon>Sordariomycetidae</taxon>
        <taxon>Sordariales</taxon>
        <taxon>Chaetomiaceae</taxon>
        <taxon>Staphylotrichum</taxon>
    </lineage>
</organism>
<reference evidence="2" key="2">
    <citation type="submission" date="2023-05" db="EMBL/GenBank/DDBJ databases">
        <authorList>
            <consortium name="Lawrence Berkeley National Laboratory"/>
            <person name="Steindorff A."/>
            <person name="Hensen N."/>
            <person name="Bonometti L."/>
            <person name="Westerberg I."/>
            <person name="Brannstrom I.O."/>
            <person name="Guillou S."/>
            <person name="Cros-Aarteil S."/>
            <person name="Calhoun S."/>
            <person name="Haridas S."/>
            <person name="Kuo A."/>
            <person name="Mondo S."/>
            <person name="Pangilinan J."/>
            <person name="Riley R."/>
            <person name="Labutti K."/>
            <person name="Andreopoulos B."/>
            <person name="Lipzen A."/>
            <person name="Chen C."/>
            <person name="Yanf M."/>
            <person name="Daum C."/>
            <person name="Ng V."/>
            <person name="Clum A."/>
            <person name="Ohm R."/>
            <person name="Martin F."/>
            <person name="Silar P."/>
            <person name="Natvig D."/>
            <person name="Lalanne C."/>
            <person name="Gautier V."/>
            <person name="Ament-Velasquez S.L."/>
            <person name="Kruys A."/>
            <person name="Hutchinson M.I."/>
            <person name="Powell A.J."/>
            <person name="Barry K."/>
            <person name="Miller A.N."/>
            <person name="Grigoriev I.V."/>
            <person name="Debuchy R."/>
            <person name="Gladieux P."/>
            <person name="Thoren M.H."/>
            <person name="Johannesson H."/>
        </authorList>
    </citation>
    <scope>NUCLEOTIDE SEQUENCE</scope>
    <source>
        <strain evidence="2">CBS 103.79</strain>
    </source>
</reference>
<dbReference type="Proteomes" id="UP001303889">
    <property type="component" value="Unassembled WGS sequence"/>
</dbReference>
<proteinExistence type="predicted"/>
<feature type="non-terminal residue" evidence="2">
    <location>
        <position position="1"/>
    </location>
</feature>
<dbReference type="InterPro" id="IPR013320">
    <property type="entry name" value="ConA-like_dom_sf"/>
</dbReference>
<dbReference type="SUPFAM" id="SSF49899">
    <property type="entry name" value="Concanavalin A-like lectins/glucanases"/>
    <property type="match status" value="1"/>
</dbReference>
<evidence type="ECO:0000259" key="1">
    <source>
        <dbReference type="Pfam" id="PF17851"/>
    </source>
</evidence>
<dbReference type="EMBL" id="MU856060">
    <property type="protein sequence ID" value="KAK3897825.1"/>
    <property type="molecule type" value="Genomic_DNA"/>
</dbReference>
<name>A0AAN6MBS1_9PEZI</name>
<dbReference type="Gene3D" id="2.60.120.200">
    <property type="match status" value="1"/>
</dbReference>
<feature type="domain" description="Beta-xylosidase C-terminal Concanavalin A-like" evidence="1">
    <location>
        <begin position="17"/>
        <end position="218"/>
    </location>
</feature>
<protein>
    <submittedName>
        <fullName evidence="2">Concanavalin A-like lectin/glucanase domain-containing protein</fullName>
    </submittedName>
</protein>
<keyword evidence="3" id="KW-1185">Reference proteome</keyword>
<comment type="caution">
    <text evidence="2">The sequence shown here is derived from an EMBL/GenBank/DDBJ whole genome shotgun (WGS) entry which is preliminary data.</text>
</comment>
<accession>A0AAN6MBS1</accession>
<dbReference type="InterPro" id="IPR051795">
    <property type="entry name" value="Glycosyl_Hydrlase_43"/>
</dbReference>
<evidence type="ECO:0000313" key="2">
    <source>
        <dbReference type="EMBL" id="KAK3897825.1"/>
    </source>
</evidence>
<reference evidence="2" key="1">
    <citation type="journal article" date="2023" name="Mol. Phylogenet. Evol.">
        <title>Genome-scale phylogeny and comparative genomics of the fungal order Sordariales.</title>
        <authorList>
            <person name="Hensen N."/>
            <person name="Bonometti L."/>
            <person name="Westerberg I."/>
            <person name="Brannstrom I.O."/>
            <person name="Guillou S."/>
            <person name="Cros-Aarteil S."/>
            <person name="Calhoun S."/>
            <person name="Haridas S."/>
            <person name="Kuo A."/>
            <person name="Mondo S."/>
            <person name="Pangilinan J."/>
            <person name="Riley R."/>
            <person name="LaButti K."/>
            <person name="Andreopoulos B."/>
            <person name="Lipzen A."/>
            <person name="Chen C."/>
            <person name="Yan M."/>
            <person name="Daum C."/>
            <person name="Ng V."/>
            <person name="Clum A."/>
            <person name="Steindorff A."/>
            <person name="Ohm R.A."/>
            <person name="Martin F."/>
            <person name="Silar P."/>
            <person name="Natvig D.O."/>
            <person name="Lalanne C."/>
            <person name="Gautier V."/>
            <person name="Ament-Velasquez S.L."/>
            <person name="Kruys A."/>
            <person name="Hutchinson M.I."/>
            <person name="Powell A.J."/>
            <person name="Barry K."/>
            <person name="Miller A.N."/>
            <person name="Grigoriev I.V."/>
            <person name="Debuchy R."/>
            <person name="Gladieux P."/>
            <person name="Hiltunen Thoren M."/>
            <person name="Johannesson H."/>
        </authorList>
    </citation>
    <scope>NUCLEOTIDE SEQUENCE</scope>
    <source>
        <strain evidence="2">CBS 103.79</strain>
    </source>
</reference>